<dbReference type="EMBL" id="JAVHNQ010000001">
    <property type="protein sequence ID" value="KAK6359679.1"/>
    <property type="molecule type" value="Genomic_DNA"/>
</dbReference>
<comment type="function">
    <text evidence="7">Is probably involved in a pathway contributing to genomic integrity.</text>
</comment>
<dbReference type="Proteomes" id="UP001375240">
    <property type="component" value="Unassembled WGS sequence"/>
</dbReference>
<gene>
    <name evidence="12" type="ORF">TWF696_000822</name>
</gene>
<comment type="similarity">
    <text evidence="8">Belongs to the IRC22 family.</text>
</comment>
<sequence>MGLCWLANYVMPAFLATFALLSTCPQNPHTRTGVIVTPSTSTLILTTITTTAVGSATRLPIMRFSTALPLLALSFLGPVLADLADSDLPPPPPQQPEVAEIRAKVDVTFPDNDSPLGITIVNGRVARVNLEVKNHESHPITVEAVGGQLRKHDRSTILRNLTASKVATEIPASGVANVPYSFVPNMHAQDVVFELGVVFSVKEGGRVAQYTAYNGTISVAEPPTSLLDPQILFLYLFILGVVSGGGYLAYQTWVVPMLPKPKRVRPTPVAPAEAKTSSAEVSKGGFDESWIPEHHLKRPVAQKVRSGSTPKPKGAKKE</sequence>
<evidence type="ECO:0000256" key="9">
    <source>
        <dbReference type="SAM" id="MobiDB-lite"/>
    </source>
</evidence>
<keyword evidence="2 10" id="KW-0812">Transmembrane</keyword>
<feature type="region of interest" description="Disordered" evidence="9">
    <location>
        <begin position="263"/>
        <end position="318"/>
    </location>
</feature>
<dbReference type="InterPro" id="IPR005595">
    <property type="entry name" value="TRAP_alpha"/>
</dbReference>
<evidence type="ECO:0000256" key="10">
    <source>
        <dbReference type="SAM" id="Phobius"/>
    </source>
</evidence>
<dbReference type="PANTHER" id="PTHR12924:SF0">
    <property type="entry name" value="TRANSLOCON-ASSOCIATED PROTEIN SUBUNIT ALPHA"/>
    <property type="match status" value="1"/>
</dbReference>
<keyword evidence="5 10" id="KW-1133">Transmembrane helix</keyword>
<evidence type="ECO:0000256" key="2">
    <source>
        <dbReference type="ARBA" id="ARBA00022692"/>
    </source>
</evidence>
<evidence type="ECO:0000256" key="7">
    <source>
        <dbReference type="ARBA" id="ARBA00037565"/>
    </source>
</evidence>
<feature type="chain" id="PRO_5043362158" description="Translocon-associated protein subunit alpha" evidence="11">
    <location>
        <begin position="22"/>
        <end position="318"/>
    </location>
</feature>
<keyword evidence="3 11" id="KW-0732">Signal</keyword>
<evidence type="ECO:0000256" key="8">
    <source>
        <dbReference type="ARBA" id="ARBA00038311"/>
    </source>
</evidence>
<accession>A0AAV9VCW3</accession>
<feature type="transmembrane region" description="Helical" evidence="10">
    <location>
        <begin position="35"/>
        <end position="54"/>
    </location>
</feature>
<feature type="transmembrane region" description="Helical" evidence="10">
    <location>
        <begin position="232"/>
        <end position="255"/>
    </location>
</feature>
<evidence type="ECO:0000256" key="3">
    <source>
        <dbReference type="ARBA" id="ARBA00022729"/>
    </source>
</evidence>
<evidence type="ECO:0000256" key="5">
    <source>
        <dbReference type="ARBA" id="ARBA00022989"/>
    </source>
</evidence>
<evidence type="ECO:0000313" key="13">
    <source>
        <dbReference type="Proteomes" id="UP001375240"/>
    </source>
</evidence>
<protein>
    <recommendedName>
        <fullName evidence="14">Translocon-associated protein subunit alpha</fullName>
    </recommendedName>
</protein>
<comment type="caution">
    <text evidence="12">The sequence shown here is derived from an EMBL/GenBank/DDBJ whole genome shotgun (WGS) entry which is preliminary data.</text>
</comment>
<dbReference type="PANTHER" id="PTHR12924">
    <property type="entry name" value="TRANSLOCON-ASSOCIATED PROTEIN, ALPHA SUBUNIT"/>
    <property type="match status" value="1"/>
</dbReference>
<reference evidence="12 13" key="1">
    <citation type="submission" date="2019-10" db="EMBL/GenBank/DDBJ databases">
        <authorList>
            <person name="Palmer J.M."/>
        </authorList>
    </citation>
    <scope>NUCLEOTIDE SEQUENCE [LARGE SCALE GENOMIC DNA]</scope>
    <source>
        <strain evidence="12 13">TWF696</strain>
    </source>
</reference>
<evidence type="ECO:0000313" key="12">
    <source>
        <dbReference type="EMBL" id="KAK6359679.1"/>
    </source>
</evidence>
<evidence type="ECO:0008006" key="14">
    <source>
        <dbReference type="Google" id="ProtNLM"/>
    </source>
</evidence>
<dbReference type="GO" id="GO:0005789">
    <property type="term" value="C:endoplasmic reticulum membrane"/>
    <property type="evidence" value="ECO:0007669"/>
    <property type="project" value="UniProtKB-SubCell"/>
</dbReference>
<evidence type="ECO:0000256" key="6">
    <source>
        <dbReference type="ARBA" id="ARBA00023136"/>
    </source>
</evidence>
<proteinExistence type="inferred from homology"/>
<dbReference type="Pfam" id="PF03896">
    <property type="entry name" value="TRAP_alpha"/>
    <property type="match status" value="1"/>
</dbReference>
<feature type="signal peptide" evidence="11">
    <location>
        <begin position="1"/>
        <end position="21"/>
    </location>
</feature>
<keyword evidence="13" id="KW-1185">Reference proteome</keyword>
<organism evidence="12 13">
    <name type="scientific">Orbilia brochopaga</name>
    <dbReference type="NCBI Taxonomy" id="3140254"/>
    <lineage>
        <taxon>Eukaryota</taxon>
        <taxon>Fungi</taxon>
        <taxon>Dikarya</taxon>
        <taxon>Ascomycota</taxon>
        <taxon>Pezizomycotina</taxon>
        <taxon>Orbiliomycetes</taxon>
        <taxon>Orbiliales</taxon>
        <taxon>Orbiliaceae</taxon>
        <taxon>Orbilia</taxon>
    </lineage>
</organism>
<name>A0AAV9VCW3_9PEZI</name>
<evidence type="ECO:0000256" key="4">
    <source>
        <dbReference type="ARBA" id="ARBA00022824"/>
    </source>
</evidence>
<evidence type="ECO:0000256" key="11">
    <source>
        <dbReference type="SAM" id="SignalP"/>
    </source>
</evidence>
<keyword evidence="6 10" id="KW-0472">Membrane</keyword>
<dbReference type="AlphaFoldDB" id="A0AAV9VCW3"/>
<comment type="subcellular location">
    <subcellularLocation>
        <location evidence="1">Endoplasmic reticulum membrane</location>
        <topology evidence="1">Single-pass type I membrane protein</topology>
    </subcellularLocation>
</comment>
<keyword evidence="4" id="KW-0256">Endoplasmic reticulum</keyword>
<evidence type="ECO:0000256" key="1">
    <source>
        <dbReference type="ARBA" id="ARBA00004115"/>
    </source>
</evidence>